<dbReference type="GO" id="GO:0003729">
    <property type="term" value="F:mRNA binding"/>
    <property type="evidence" value="ECO:0007669"/>
    <property type="project" value="TreeGrafter"/>
</dbReference>
<evidence type="ECO:0000256" key="5">
    <source>
        <dbReference type="ARBA" id="ARBA00022771"/>
    </source>
</evidence>
<dbReference type="GO" id="GO:0010494">
    <property type="term" value="C:cytoplasmic stress granule"/>
    <property type="evidence" value="ECO:0007669"/>
    <property type="project" value="TreeGrafter"/>
</dbReference>
<keyword evidence="4" id="KW-0479">Metal-binding</keyword>
<dbReference type="GO" id="GO:0061630">
    <property type="term" value="F:ubiquitin protein ligase activity"/>
    <property type="evidence" value="ECO:0007669"/>
    <property type="project" value="UniProtKB-EC"/>
</dbReference>
<organism evidence="10 11">
    <name type="scientific">Folsomia candida</name>
    <name type="common">Springtail</name>
    <dbReference type="NCBI Taxonomy" id="158441"/>
    <lineage>
        <taxon>Eukaryota</taxon>
        <taxon>Metazoa</taxon>
        <taxon>Ecdysozoa</taxon>
        <taxon>Arthropoda</taxon>
        <taxon>Hexapoda</taxon>
        <taxon>Collembola</taxon>
        <taxon>Entomobryomorpha</taxon>
        <taxon>Isotomoidea</taxon>
        <taxon>Isotomidae</taxon>
        <taxon>Proisotominae</taxon>
        <taxon>Folsomia</taxon>
    </lineage>
</organism>
<evidence type="ECO:0000259" key="8">
    <source>
        <dbReference type="Pfam" id="PF18386"/>
    </source>
</evidence>
<dbReference type="GO" id="GO:0000288">
    <property type="term" value="P:nuclear-transcribed mRNA catabolic process, deadenylation-dependent decay"/>
    <property type="evidence" value="ECO:0007669"/>
    <property type="project" value="TreeGrafter"/>
</dbReference>
<feature type="region of interest" description="Disordered" evidence="7">
    <location>
        <begin position="18"/>
        <end position="47"/>
    </location>
</feature>
<dbReference type="Pfam" id="PF21206">
    <property type="entry name" value="Roquin_1_2-like_ROQ"/>
    <property type="match status" value="1"/>
</dbReference>
<dbReference type="AlphaFoldDB" id="A0A226D8D9"/>
<dbReference type="PANTHER" id="PTHR13139">
    <property type="entry name" value="RING FINGER AND CCCH-TYPE ZINC FINGER DOMAIN-CONTAINING PROTEIN"/>
    <property type="match status" value="1"/>
</dbReference>
<sequence>MADVAVEDVTPSQEIKMATTSSKLIISPQPPPAAIASRDKNEDPPPTVASILQQTGNVRPPGRMSGSGPYLPPPPTCSCPSTVNTACETVKYFQCPVCLAKFDSVKVPVGLRCFHTLCIYCVRLLVPGSCGNMNALPSIESLDLSVGLPNVALLSYLDQPVEPLLSGRMRLDADCVRAMWKLVEILIITKSHVVSRAIHRKLMNLVMSVNPNGQVRILKSAKAIGERTLVELTSSCSNLSHYQAQQQLWAAIRARACQFMGPAMQEEALKLVLLALEDGSALSRKVLVMFVVQRLAPQFPQASKTSVGHIVQLLYRASTFDVIKRPGNSSLMTLRPEYRNYEALRREHDTQIMKIGLEAGIRFTPEQWSSLLYGDTSHKPLMQSIIDKLQAPQTFSDLLKEFLVCAQRLNEADSQSFLAIYPHFQTLSAIEVQSHNHGATRNSGTSAEKSSADAEQPAPPQPQSSWKEVGNALESVRLVLGGLITFEKPAARRKFRENQAVRMMQRVAL</sequence>
<dbReference type="InterPro" id="IPR017907">
    <property type="entry name" value="Znf_RING_CS"/>
</dbReference>
<keyword evidence="11" id="KW-1185">Reference proteome</keyword>
<dbReference type="GO" id="GO:0006511">
    <property type="term" value="P:ubiquitin-dependent protein catabolic process"/>
    <property type="evidence" value="ECO:0007669"/>
    <property type="project" value="TreeGrafter"/>
</dbReference>
<dbReference type="PANTHER" id="PTHR13139:SF54">
    <property type="entry name" value="RING-TYPE E3 UBIQUITIN TRANSFERASE"/>
    <property type="match status" value="1"/>
</dbReference>
<evidence type="ECO:0000256" key="7">
    <source>
        <dbReference type="SAM" id="MobiDB-lite"/>
    </source>
</evidence>
<evidence type="ECO:0000313" key="10">
    <source>
        <dbReference type="EMBL" id="OXA41812.1"/>
    </source>
</evidence>
<evidence type="ECO:0000256" key="6">
    <source>
        <dbReference type="ARBA" id="ARBA00022833"/>
    </source>
</evidence>
<evidence type="ECO:0000256" key="4">
    <source>
        <dbReference type="ARBA" id="ARBA00022723"/>
    </source>
</evidence>
<feature type="compositionally biased region" description="Polar residues" evidence="7">
    <location>
        <begin position="435"/>
        <end position="449"/>
    </location>
</feature>
<dbReference type="Pfam" id="PF18386">
    <property type="entry name" value="ROQ_II"/>
    <property type="match status" value="1"/>
</dbReference>
<accession>A0A226D8D9</accession>
<comment type="catalytic activity">
    <reaction evidence="1">
        <text>S-ubiquitinyl-[E2 ubiquitin-conjugating enzyme]-L-cysteine + [acceptor protein]-L-lysine = [E2 ubiquitin-conjugating enzyme]-L-cysteine + N(6)-ubiquitinyl-[acceptor protein]-L-lysine.</text>
        <dbReference type="EC" id="2.3.2.27"/>
    </reaction>
</comment>
<comment type="caution">
    <text evidence="10">The sequence shown here is derived from an EMBL/GenBank/DDBJ whole genome shotgun (WGS) entry which is preliminary data.</text>
</comment>
<dbReference type="EC" id="2.3.2.27" evidence="2"/>
<dbReference type="InterPro" id="IPR048575">
    <property type="entry name" value="Roquin_1_2-like_ROQ"/>
</dbReference>
<evidence type="ECO:0000313" key="11">
    <source>
        <dbReference type="Proteomes" id="UP000198287"/>
    </source>
</evidence>
<dbReference type="OrthoDB" id="10067217at2759"/>
<evidence type="ECO:0000256" key="2">
    <source>
        <dbReference type="ARBA" id="ARBA00012483"/>
    </source>
</evidence>
<dbReference type="Gene3D" id="1.20.120.1790">
    <property type="match status" value="1"/>
</dbReference>
<dbReference type="GO" id="GO:0003725">
    <property type="term" value="F:double-stranded RNA binding"/>
    <property type="evidence" value="ECO:0007669"/>
    <property type="project" value="TreeGrafter"/>
</dbReference>
<dbReference type="GO" id="GO:0000209">
    <property type="term" value="P:protein polyubiquitination"/>
    <property type="evidence" value="ECO:0007669"/>
    <property type="project" value="TreeGrafter"/>
</dbReference>
<reference evidence="10 11" key="1">
    <citation type="submission" date="2015-12" db="EMBL/GenBank/DDBJ databases">
        <title>The genome of Folsomia candida.</title>
        <authorList>
            <person name="Faddeeva A."/>
            <person name="Derks M.F."/>
            <person name="Anvar Y."/>
            <person name="Smit S."/>
            <person name="Van Straalen N."/>
            <person name="Roelofs D."/>
        </authorList>
    </citation>
    <scope>NUCLEOTIDE SEQUENCE [LARGE SCALE GENOMIC DNA]</scope>
    <source>
        <strain evidence="10 11">VU population</strain>
        <tissue evidence="10">Whole body</tissue>
    </source>
</reference>
<feature type="domain" description="Roquin II" evidence="8">
    <location>
        <begin position="337"/>
        <end position="390"/>
    </location>
</feature>
<dbReference type="SUPFAM" id="SSF57850">
    <property type="entry name" value="RING/U-box"/>
    <property type="match status" value="1"/>
</dbReference>
<dbReference type="GO" id="GO:0035613">
    <property type="term" value="F:RNA stem-loop binding"/>
    <property type="evidence" value="ECO:0007669"/>
    <property type="project" value="TreeGrafter"/>
</dbReference>
<dbReference type="PROSITE" id="PS00518">
    <property type="entry name" value="ZF_RING_1"/>
    <property type="match status" value="1"/>
</dbReference>
<keyword evidence="6" id="KW-0862">Zinc</keyword>
<dbReference type="EMBL" id="LNIX01000028">
    <property type="protein sequence ID" value="OXA41812.1"/>
    <property type="molecule type" value="Genomic_DNA"/>
</dbReference>
<keyword evidence="3" id="KW-0808">Transferase</keyword>
<dbReference type="GO" id="GO:0008270">
    <property type="term" value="F:zinc ion binding"/>
    <property type="evidence" value="ECO:0007669"/>
    <property type="project" value="UniProtKB-KW"/>
</dbReference>
<feature type="region of interest" description="Disordered" evidence="7">
    <location>
        <begin position="435"/>
        <end position="466"/>
    </location>
</feature>
<evidence type="ECO:0000259" key="9">
    <source>
        <dbReference type="Pfam" id="PF21206"/>
    </source>
</evidence>
<keyword evidence="5" id="KW-0863">Zinc-finger</keyword>
<protein>
    <recommendedName>
        <fullName evidence="2">RING-type E3 ubiquitin transferase</fullName>
        <ecNumber evidence="2">2.3.2.27</ecNumber>
    </recommendedName>
</protein>
<dbReference type="InterPro" id="IPR041523">
    <property type="entry name" value="ROQ_II"/>
</dbReference>
<evidence type="ECO:0000256" key="1">
    <source>
        <dbReference type="ARBA" id="ARBA00000900"/>
    </source>
</evidence>
<name>A0A226D8D9_FOLCA</name>
<proteinExistence type="predicted"/>
<dbReference type="Proteomes" id="UP000198287">
    <property type="component" value="Unassembled WGS sequence"/>
</dbReference>
<gene>
    <name evidence="10" type="ORF">Fcan01_23463</name>
</gene>
<feature type="domain" description="Roquin 1/2-like ROQ" evidence="9">
    <location>
        <begin position="247"/>
        <end position="332"/>
    </location>
</feature>
<dbReference type="STRING" id="158441.A0A226D8D9"/>
<dbReference type="InterPro" id="IPR052249">
    <property type="entry name" value="Roquin_domain"/>
</dbReference>
<evidence type="ECO:0000256" key="3">
    <source>
        <dbReference type="ARBA" id="ARBA00022679"/>
    </source>
</evidence>